<organism evidence="3 4">
    <name type="scientific">Domibacillus enclensis</name>
    <dbReference type="NCBI Taxonomy" id="1017273"/>
    <lineage>
        <taxon>Bacteria</taxon>
        <taxon>Bacillati</taxon>
        <taxon>Bacillota</taxon>
        <taxon>Bacilli</taxon>
        <taxon>Bacillales</taxon>
        <taxon>Bacillaceae</taxon>
        <taxon>Domibacillus</taxon>
    </lineage>
</organism>
<evidence type="ECO:0000313" key="2">
    <source>
        <dbReference type="EMBL" id="OXS77446.1"/>
    </source>
</evidence>
<protein>
    <submittedName>
        <fullName evidence="3">Uncharacterized protein</fullName>
    </submittedName>
</protein>
<dbReference type="EMBL" id="FTLX01000005">
    <property type="protein sequence ID" value="SIR06760.1"/>
    <property type="molecule type" value="Genomic_DNA"/>
</dbReference>
<feature type="transmembrane region" description="Helical" evidence="1">
    <location>
        <begin position="68"/>
        <end position="87"/>
    </location>
</feature>
<keyword evidence="1" id="KW-0812">Transmembrane</keyword>
<keyword evidence="5" id="KW-1185">Reference proteome</keyword>
<dbReference type="Proteomes" id="UP000186385">
    <property type="component" value="Unassembled WGS sequence"/>
</dbReference>
<sequence>MKANVILLTAGVALSIVSKWLQFRGKADIGDLLVFPAAVFLVLGGLFSWPQYQVWLNDQDTSGAAKMFGAAACTGIVSFQLMAWIVFGRKLDIGFLFLIPVFISIGGVVWFWIRLKS</sequence>
<feature type="transmembrane region" description="Helical" evidence="1">
    <location>
        <begin position="93"/>
        <end position="113"/>
    </location>
</feature>
<proteinExistence type="predicted"/>
<name>A0A1N6XWN4_9BACI</name>
<reference evidence="5" key="2">
    <citation type="submission" date="2017-03" db="EMBL/GenBank/DDBJ databases">
        <title>Bacillus sp. V-88(T) DSM27956, whole genome shotgun sequencing project.</title>
        <authorList>
            <person name="Dastager S.G."/>
            <person name="Neurgaonkar P.S."/>
            <person name="Dharne M.S."/>
        </authorList>
    </citation>
    <scope>NUCLEOTIDE SEQUENCE [LARGE SCALE GENOMIC DNA]</scope>
    <source>
        <strain evidence="5">DSM 25145</strain>
    </source>
</reference>
<dbReference type="RefSeq" id="WP_045849230.1">
    <property type="nucleotide sequence ID" value="NZ_FTLX01000005.1"/>
</dbReference>
<dbReference type="Proteomes" id="UP000215545">
    <property type="component" value="Unassembled WGS sequence"/>
</dbReference>
<keyword evidence="1" id="KW-1133">Transmembrane helix</keyword>
<feature type="transmembrane region" description="Helical" evidence="1">
    <location>
        <begin position="29"/>
        <end position="47"/>
    </location>
</feature>
<keyword evidence="1" id="KW-0472">Membrane</keyword>
<evidence type="ECO:0000256" key="1">
    <source>
        <dbReference type="SAM" id="Phobius"/>
    </source>
</evidence>
<evidence type="ECO:0000313" key="4">
    <source>
        <dbReference type="Proteomes" id="UP000186385"/>
    </source>
</evidence>
<reference evidence="2" key="3">
    <citation type="submission" date="2017-03" db="EMBL/GenBank/DDBJ databases">
        <authorList>
            <person name="Dastager S.G."/>
            <person name="Neurgaonkar P.S."/>
            <person name="Dharne M.S."/>
        </authorList>
    </citation>
    <scope>NUCLEOTIDE SEQUENCE</scope>
    <source>
        <strain evidence="2">DSM 25145</strain>
    </source>
</reference>
<evidence type="ECO:0000313" key="5">
    <source>
        <dbReference type="Proteomes" id="UP000215545"/>
    </source>
</evidence>
<evidence type="ECO:0000313" key="3">
    <source>
        <dbReference type="EMBL" id="SIR06760.1"/>
    </source>
</evidence>
<gene>
    <name evidence="2" type="ORF">B1B05_11445</name>
    <name evidence="3" type="ORF">SAMN05443094_10577</name>
</gene>
<dbReference type="OrthoDB" id="2357238at2"/>
<dbReference type="EMBL" id="MWSK01000005">
    <property type="protein sequence ID" value="OXS77446.1"/>
    <property type="molecule type" value="Genomic_DNA"/>
</dbReference>
<dbReference type="AlphaFoldDB" id="A0A1N6XWN4"/>
<accession>A0A1N6XWN4</accession>
<dbReference type="STRING" id="1017273.SAMN05443094_10577"/>
<reference evidence="3 4" key="1">
    <citation type="submission" date="2017-01" db="EMBL/GenBank/DDBJ databases">
        <authorList>
            <person name="Mah S.A."/>
            <person name="Swanson W.J."/>
            <person name="Moy G.W."/>
            <person name="Vacquier V.D."/>
        </authorList>
    </citation>
    <scope>NUCLEOTIDE SEQUENCE [LARGE SCALE GENOMIC DNA]</scope>
    <source>
        <strain evidence="3 4">NIO-1016</strain>
    </source>
</reference>